<dbReference type="eggNOG" id="ENOG502SE41">
    <property type="taxonomic scope" value="Eukaryota"/>
</dbReference>
<protein>
    <recommendedName>
        <fullName evidence="1">Gamma-glutamylcyclotransferase AIG2-like domain-containing protein</fullName>
    </recommendedName>
</protein>
<sequence length="276" mass="29858">MASRTLAAAVASAKTAMPVHYVFSYGSNGMKQLQARVHAAVPLPSWPAYVANYTRIFCLRSLNWGGSVASIYPAPDHRVMGSLTALTPEQLERLDVFEAGYTREPVMATISDQSGEEHHVAASVYVATNPEWRGPPSPAYLTAIAKTLREQHPDFDGRLPIWGLVEAKLREVDVYVHPSSHKALELPAFLYELGTSLKHPWIMPTSLTPLMDALAAGGCSSMADLQAMGSTGRAAMLRSVFAHAVAKGKHAPLEETVEEAIQLVDAWLADATKPAN</sequence>
<keyword evidence="3" id="KW-1185">Reference proteome</keyword>
<dbReference type="Pfam" id="PF06094">
    <property type="entry name" value="GGACT"/>
    <property type="match status" value="1"/>
</dbReference>
<dbReference type="AlphaFoldDB" id="A9UYX4"/>
<dbReference type="RefSeq" id="XP_001745565.1">
    <property type="nucleotide sequence ID" value="XM_001745513.1"/>
</dbReference>
<evidence type="ECO:0000313" key="3">
    <source>
        <dbReference type="Proteomes" id="UP000001357"/>
    </source>
</evidence>
<feature type="domain" description="Gamma-glutamylcyclotransferase AIG2-like" evidence="1">
    <location>
        <begin position="22"/>
        <end position="131"/>
    </location>
</feature>
<dbReference type="EMBL" id="CH991550">
    <property type="protein sequence ID" value="EDQ89536.1"/>
    <property type="molecule type" value="Genomic_DNA"/>
</dbReference>
<dbReference type="CDD" id="cd06661">
    <property type="entry name" value="GGCT_like"/>
    <property type="match status" value="1"/>
</dbReference>
<dbReference type="Proteomes" id="UP000001357">
    <property type="component" value="Unassembled WGS sequence"/>
</dbReference>
<accession>A9UYX4</accession>
<dbReference type="SUPFAM" id="SSF110857">
    <property type="entry name" value="Gamma-glutamyl cyclotransferase-like"/>
    <property type="match status" value="1"/>
</dbReference>
<reference evidence="2 3" key="1">
    <citation type="journal article" date="2008" name="Nature">
        <title>The genome of the choanoflagellate Monosiga brevicollis and the origin of metazoans.</title>
        <authorList>
            <consortium name="JGI Sequencing"/>
            <person name="King N."/>
            <person name="Westbrook M.J."/>
            <person name="Young S.L."/>
            <person name="Kuo A."/>
            <person name="Abedin M."/>
            <person name="Chapman J."/>
            <person name="Fairclough S."/>
            <person name="Hellsten U."/>
            <person name="Isogai Y."/>
            <person name="Letunic I."/>
            <person name="Marr M."/>
            <person name="Pincus D."/>
            <person name="Putnam N."/>
            <person name="Rokas A."/>
            <person name="Wright K.J."/>
            <person name="Zuzow R."/>
            <person name="Dirks W."/>
            <person name="Good M."/>
            <person name="Goodstein D."/>
            <person name="Lemons D."/>
            <person name="Li W."/>
            <person name="Lyons J.B."/>
            <person name="Morris A."/>
            <person name="Nichols S."/>
            <person name="Richter D.J."/>
            <person name="Salamov A."/>
            <person name="Bork P."/>
            <person name="Lim W.A."/>
            <person name="Manning G."/>
            <person name="Miller W.T."/>
            <person name="McGinnis W."/>
            <person name="Shapiro H."/>
            <person name="Tjian R."/>
            <person name="Grigoriev I.V."/>
            <person name="Rokhsar D."/>
        </authorList>
    </citation>
    <scope>NUCLEOTIDE SEQUENCE [LARGE SCALE GENOMIC DNA]</scope>
    <source>
        <strain evidence="3">MX1 / ATCC 50154</strain>
    </source>
</reference>
<evidence type="ECO:0000313" key="2">
    <source>
        <dbReference type="EMBL" id="EDQ89536.1"/>
    </source>
</evidence>
<organism evidence="2 3">
    <name type="scientific">Monosiga brevicollis</name>
    <name type="common">Choanoflagellate</name>
    <dbReference type="NCBI Taxonomy" id="81824"/>
    <lineage>
        <taxon>Eukaryota</taxon>
        <taxon>Choanoflagellata</taxon>
        <taxon>Craspedida</taxon>
        <taxon>Salpingoecidae</taxon>
        <taxon>Monosiga</taxon>
    </lineage>
</organism>
<dbReference type="InParanoid" id="A9UYX4"/>
<dbReference type="InterPro" id="IPR013024">
    <property type="entry name" value="GGCT-like"/>
</dbReference>
<proteinExistence type="predicted"/>
<dbReference type="GeneID" id="5890736"/>
<gene>
    <name evidence="2" type="ORF">MONBRDRAFT_8057</name>
</gene>
<dbReference type="Gene3D" id="3.10.490.10">
    <property type="entry name" value="Gamma-glutamyl cyclotransferase-like"/>
    <property type="match status" value="1"/>
</dbReference>
<dbReference type="InterPro" id="IPR009288">
    <property type="entry name" value="AIG2-like_dom"/>
</dbReference>
<evidence type="ECO:0000259" key="1">
    <source>
        <dbReference type="Pfam" id="PF06094"/>
    </source>
</evidence>
<dbReference type="KEGG" id="mbr:MONBRDRAFT_8057"/>
<dbReference type="InterPro" id="IPR036568">
    <property type="entry name" value="GGCT-like_sf"/>
</dbReference>
<name>A9UYX4_MONBE</name>